<dbReference type="InterPro" id="IPR001789">
    <property type="entry name" value="Sig_transdc_resp-reg_receiver"/>
</dbReference>
<dbReference type="Gene3D" id="3.40.50.2300">
    <property type="match status" value="1"/>
</dbReference>
<dbReference type="InterPro" id="IPR011006">
    <property type="entry name" value="CheY-like_superfamily"/>
</dbReference>
<dbReference type="PANTHER" id="PTHR44591:SF3">
    <property type="entry name" value="RESPONSE REGULATORY DOMAIN-CONTAINING PROTEIN"/>
    <property type="match status" value="1"/>
</dbReference>
<dbReference type="EMBL" id="JAGKQQ010000001">
    <property type="protein sequence ID" value="MBP3956694.1"/>
    <property type="molecule type" value="Genomic_DNA"/>
</dbReference>
<name>A0ABS5BSI2_9BACT</name>
<feature type="domain" description="Response regulatory" evidence="3">
    <location>
        <begin position="9"/>
        <end position="122"/>
    </location>
</feature>
<dbReference type="SUPFAM" id="SSF52172">
    <property type="entry name" value="CheY-like"/>
    <property type="match status" value="1"/>
</dbReference>
<proteinExistence type="predicted"/>
<dbReference type="InterPro" id="IPR050595">
    <property type="entry name" value="Bact_response_regulator"/>
</dbReference>
<protein>
    <submittedName>
        <fullName evidence="4">Response regulator</fullName>
    </submittedName>
</protein>
<dbReference type="SMART" id="SM00448">
    <property type="entry name" value="REC"/>
    <property type="match status" value="1"/>
</dbReference>
<evidence type="ECO:0000259" key="3">
    <source>
        <dbReference type="PROSITE" id="PS50110"/>
    </source>
</evidence>
<evidence type="ECO:0000256" key="2">
    <source>
        <dbReference type="PROSITE-ProRule" id="PRU00169"/>
    </source>
</evidence>
<evidence type="ECO:0000256" key="1">
    <source>
        <dbReference type="ARBA" id="ARBA00022553"/>
    </source>
</evidence>
<comment type="caution">
    <text evidence="4">The sequence shown here is derived from an EMBL/GenBank/DDBJ whole genome shotgun (WGS) entry which is preliminary data.</text>
</comment>
<dbReference type="PANTHER" id="PTHR44591">
    <property type="entry name" value="STRESS RESPONSE REGULATOR PROTEIN 1"/>
    <property type="match status" value="1"/>
</dbReference>
<dbReference type="PROSITE" id="PS50110">
    <property type="entry name" value="RESPONSE_REGULATORY"/>
    <property type="match status" value="1"/>
</dbReference>
<sequence length="134" mass="14770">MRADPRPLRVLIVDDCHDTAESFRELFLLYGHEARSAESGAEAMTLIEGWRPDVAILDLAMPRMSGYELAPLVRATGCGLLVAMTGWCTPEHRAHAAEAGFDHCLIKPVDPDVLTDLLRTLAAHLLERSSHVVQ</sequence>
<gene>
    <name evidence="4" type="ORF">J8F10_15575</name>
</gene>
<accession>A0ABS5BSI2</accession>
<evidence type="ECO:0000313" key="5">
    <source>
        <dbReference type="Proteomes" id="UP000676565"/>
    </source>
</evidence>
<organism evidence="4 5">
    <name type="scientific">Gemmata palustris</name>
    <dbReference type="NCBI Taxonomy" id="2822762"/>
    <lineage>
        <taxon>Bacteria</taxon>
        <taxon>Pseudomonadati</taxon>
        <taxon>Planctomycetota</taxon>
        <taxon>Planctomycetia</taxon>
        <taxon>Gemmatales</taxon>
        <taxon>Gemmataceae</taxon>
        <taxon>Gemmata</taxon>
    </lineage>
</organism>
<dbReference type="Pfam" id="PF00072">
    <property type="entry name" value="Response_reg"/>
    <property type="match status" value="1"/>
</dbReference>
<keyword evidence="1 2" id="KW-0597">Phosphoprotein</keyword>
<evidence type="ECO:0000313" key="4">
    <source>
        <dbReference type="EMBL" id="MBP3956694.1"/>
    </source>
</evidence>
<dbReference type="RefSeq" id="WP_210655054.1">
    <property type="nucleotide sequence ID" value="NZ_JAGKQQ010000001.1"/>
</dbReference>
<keyword evidence="5" id="KW-1185">Reference proteome</keyword>
<reference evidence="4 5" key="1">
    <citation type="submission" date="2021-04" db="EMBL/GenBank/DDBJ databases">
        <authorList>
            <person name="Ivanova A."/>
        </authorList>
    </citation>
    <scope>NUCLEOTIDE SEQUENCE [LARGE SCALE GENOMIC DNA]</scope>
    <source>
        <strain evidence="4 5">G18</strain>
    </source>
</reference>
<feature type="modified residue" description="4-aspartylphosphate" evidence="2">
    <location>
        <position position="58"/>
    </location>
</feature>
<dbReference type="Proteomes" id="UP000676565">
    <property type="component" value="Unassembled WGS sequence"/>
</dbReference>